<feature type="domain" description="HMG box" evidence="4">
    <location>
        <begin position="64"/>
        <end position="120"/>
    </location>
</feature>
<dbReference type="InterPro" id="IPR036910">
    <property type="entry name" value="HMG_box_dom_sf"/>
</dbReference>
<dbReference type="SMART" id="SM00398">
    <property type="entry name" value="HMG"/>
    <property type="match status" value="2"/>
</dbReference>
<dbReference type="AlphaFoldDB" id="A0AAV8XWV3"/>
<organism evidence="5 6">
    <name type="scientific">Aromia moschata</name>
    <dbReference type="NCBI Taxonomy" id="1265417"/>
    <lineage>
        <taxon>Eukaryota</taxon>
        <taxon>Metazoa</taxon>
        <taxon>Ecdysozoa</taxon>
        <taxon>Arthropoda</taxon>
        <taxon>Hexapoda</taxon>
        <taxon>Insecta</taxon>
        <taxon>Pterygota</taxon>
        <taxon>Neoptera</taxon>
        <taxon>Endopterygota</taxon>
        <taxon>Coleoptera</taxon>
        <taxon>Polyphaga</taxon>
        <taxon>Cucujiformia</taxon>
        <taxon>Chrysomeloidea</taxon>
        <taxon>Cerambycidae</taxon>
        <taxon>Cerambycinae</taxon>
        <taxon>Callichromatini</taxon>
        <taxon>Aromia</taxon>
    </lineage>
</organism>
<feature type="DNA-binding region" description="HMG box" evidence="2">
    <location>
        <begin position="64"/>
        <end position="120"/>
    </location>
</feature>
<feature type="region of interest" description="Disordered" evidence="3">
    <location>
        <begin position="235"/>
        <end position="254"/>
    </location>
</feature>
<evidence type="ECO:0000256" key="3">
    <source>
        <dbReference type="SAM" id="MobiDB-lite"/>
    </source>
</evidence>
<dbReference type="Proteomes" id="UP001162162">
    <property type="component" value="Unassembled WGS sequence"/>
</dbReference>
<dbReference type="GO" id="GO:0003677">
    <property type="term" value="F:DNA binding"/>
    <property type="evidence" value="ECO:0007669"/>
    <property type="project" value="UniProtKB-UniRule"/>
</dbReference>
<dbReference type="PANTHER" id="PTHR48112:SF38">
    <property type="entry name" value="TRANSCRIPTION FACTOR A, MITOCHONDRIAL-LIKE PROTEIN"/>
    <property type="match status" value="1"/>
</dbReference>
<dbReference type="Gene3D" id="1.10.30.10">
    <property type="entry name" value="High mobility group box domain"/>
    <property type="match status" value="2"/>
</dbReference>
<dbReference type="InterPro" id="IPR050342">
    <property type="entry name" value="HMGB"/>
</dbReference>
<sequence length="254" mass="30217">MTYAYVIGAGAREYNNDAIQQQLYVAANIHLLARIASVNVQLSVMGLKQDTRERLQQLKIPEKPKRPLSPYMKFIAEHRESLSKKCAEEWKNVSKEVKSKYTESYNLEREAYEVKFLRFNEALTPEQKEAVKYIEEEKKEDKKKRKLRKLYKETNKPKRPMGPFMHYLVEQGKVRNKPIKDLMSELSETWSKMPEGEKQKYRNLFLKEKEKYEQALVEWESQMLKEGRDDLVRAKTLGEKRPSRIRQLKKDNPQ</sequence>
<evidence type="ECO:0000313" key="6">
    <source>
        <dbReference type="Proteomes" id="UP001162162"/>
    </source>
</evidence>
<accession>A0AAV8XWV3</accession>
<dbReference type="GO" id="GO:0006357">
    <property type="term" value="P:regulation of transcription by RNA polymerase II"/>
    <property type="evidence" value="ECO:0007669"/>
    <property type="project" value="TreeGrafter"/>
</dbReference>
<keyword evidence="2" id="KW-0539">Nucleus</keyword>
<dbReference type="SUPFAM" id="SSF47095">
    <property type="entry name" value="HMG-box"/>
    <property type="match status" value="2"/>
</dbReference>
<name>A0AAV8XWV3_9CUCU</name>
<evidence type="ECO:0000256" key="1">
    <source>
        <dbReference type="ARBA" id="ARBA00023125"/>
    </source>
</evidence>
<reference evidence="5" key="1">
    <citation type="journal article" date="2023" name="Insect Mol. Biol.">
        <title>Genome sequencing provides insights into the evolution of gene families encoding plant cell wall-degrading enzymes in longhorned beetles.</title>
        <authorList>
            <person name="Shin N.R."/>
            <person name="Okamura Y."/>
            <person name="Kirsch R."/>
            <person name="Pauchet Y."/>
        </authorList>
    </citation>
    <scope>NUCLEOTIDE SEQUENCE</scope>
    <source>
        <strain evidence="5">AMC_N1</strain>
    </source>
</reference>
<feature type="domain" description="HMG box" evidence="4">
    <location>
        <begin position="157"/>
        <end position="220"/>
    </location>
</feature>
<proteinExistence type="predicted"/>
<evidence type="ECO:0000259" key="4">
    <source>
        <dbReference type="PROSITE" id="PS50118"/>
    </source>
</evidence>
<feature type="DNA-binding region" description="HMG box" evidence="2">
    <location>
        <begin position="157"/>
        <end position="220"/>
    </location>
</feature>
<dbReference type="EMBL" id="JAPWTK010000286">
    <property type="protein sequence ID" value="KAJ8943535.1"/>
    <property type="molecule type" value="Genomic_DNA"/>
</dbReference>
<keyword evidence="6" id="KW-1185">Reference proteome</keyword>
<comment type="caution">
    <text evidence="5">The sequence shown here is derived from an EMBL/GenBank/DDBJ whole genome shotgun (WGS) entry which is preliminary data.</text>
</comment>
<dbReference type="PROSITE" id="PS50118">
    <property type="entry name" value="HMG_BOX_2"/>
    <property type="match status" value="2"/>
</dbReference>
<dbReference type="PANTHER" id="PTHR48112">
    <property type="entry name" value="HIGH MOBILITY GROUP PROTEIN DSP1"/>
    <property type="match status" value="1"/>
</dbReference>
<evidence type="ECO:0000313" key="5">
    <source>
        <dbReference type="EMBL" id="KAJ8943535.1"/>
    </source>
</evidence>
<keyword evidence="1 2" id="KW-0238">DNA-binding</keyword>
<protein>
    <recommendedName>
        <fullName evidence="4">HMG box domain-containing protein</fullName>
    </recommendedName>
</protein>
<dbReference type="InterPro" id="IPR009071">
    <property type="entry name" value="HMG_box_dom"/>
</dbReference>
<dbReference type="GO" id="GO:0005634">
    <property type="term" value="C:nucleus"/>
    <property type="evidence" value="ECO:0007669"/>
    <property type="project" value="UniProtKB-UniRule"/>
</dbReference>
<gene>
    <name evidence="5" type="ORF">NQ318_023046</name>
</gene>
<dbReference type="Pfam" id="PF00505">
    <property type="entry name" value="HMG_box"/>
    <property type="match status" value="1"/>
</dbReference>
<evidence type="ECO:0000256" key="2">
    <source>
        <dbReference type="PROSITE-ProRule" id="PRU00267"/>
    </source>
</evidence>